<dbReference type="AlphaFoldDB" id="A0A5M9GU46"/>
<dbReference type="Proteomes" id="UP000194422">
    <property type="component" value="Unassembled WGS sequence"/>
</dbReference>
<organism evidence="2 6">
    <name type="scientific">Bacillus paranthracis</name>
    <dbReference type="NCBI Taxonomy" id="2026186"/>
    <lineage>
        <taxon>Bacteria</taxon>
        <taxon>Bacillati</taxon>
        <taxon>Bacillota</taxon>
        <taxon>Bacilli</taxon>
        <taxon>Bacillales</taxon>
        <taxon>Bacillaceae</taxon>
        <taxon>Bacillus</taxon>
        <taxon>Bacillus cereus group</taxon>
    </lineage>
</organism>
<sequence length="497" mass="53961">MTFKTYEINVDLVHDTSTTYSNHFSQNDRNSAKLLVTITNKGAELDLSQAKSVRMSFKKPDGTRVFQNDCQPINAMKGKYQIVLKTQTLTSVGNVIAQIHIEEEDRIIDTQKFFFVVNDSLASDEAIESTNEFTIIQKAIEAGKKLEGVDINGIIAAGELAKGALPKSGGTMTGALNVNAPLFLKSKDGVKQYSFETDANGKLWFSDKNAPRDIFTVESDGTFRVAGLTNLLKNTGGTMTGDLQINSANKGFQVGNGTAQLIQSVDTLGRYYWYSSIGKTPLRYDIPNELLAFLSASSFSNTLTMAGANARLVIDEGGQSVTFDQPVAQTSARGLLYRENGVTLGGIGRIRSTTDAYNYIGWGANPWDMSSSLVVSDKALKYKGKDVAMRDKDDRATIPLTADAELITSYGVIADRRGNTVTLRAPIRRKVGSTNGHVFTLPPGMRPTMMLTQVVHASDGTPALMTIPSDSGQVLLQTITPAIMGKDYHIVLTYVAD</sequence>
<dbReference type="EMBL" id="FWYW01000062">
    <property type="protein sequence ID" value="SMD84462.1"/>
    <property type="molecule type" value="Genomic_DNA"/>
</dbReference>
<dbReference type="InterPro" id="IPR018913">
    <property type="entry name" value="BppU_N"/>
</dbReference>
<dbReference type="Proteomes" id="UP001221338">
    <property type="component" value="Unassembled WGS sequence"/>
</dbReference>
<dbReference type="RefSeq" id="WP_000143306.1">
    <property type="nucleotide sequence ID" value="NZ_CP045777.1"/>
</dbReference>
<proteinExistence type="predicted"/>
<evidence type="ECO:0000259" key="1">
    <source>
        <dbReference type="Pfam" id="PF10651"/>
    </source>
</evidence>
<evidence type="ECO:0000313" key="2">
    <source>
        <dbReference type="EMBL" id="KAA8477870.1"/>
    </source>
</evidence>
<keyword evidence="7" id="KW-1185">Reference proteome</keyword>
<dbReference type="EMBL" id="VXCE01000008">
    <property type="protein sequence ID" value="KAA8477870.1"/>
    <property type="molecule type" value="Genomic_DNA"/>
</dbReference>
<comment type="caution">
    <text evidence="2">The sequence shown here is derived from an EMBL/GenBank/DDBJ whole genome shotgun (WGS) entry which is preliminary data.</text>
</comment>
<accession>A0A5M9GU46</accession>
<dbReference type="EMBL" id="JARPRV010000007">
    <property type="protein sequence ID" value="MDG0942388.1"/>
    <property type="molecule type" value="Genomic_DNA"/>
</dbReference>
<evidence type="ECO:0000313" key="5">
    <source>
        <dbReference type="Proteomes" id="UP000194422"/>
    </source>
</evidence>
<feature type="domain" description="BppU N-terminal" evidence="1">
    <location>
        <begin position="7"/>
        <end position="142"/>
    </location>
</feature>
<evidence type="ECO:0000313" key="3">
    <source>
        <dbReference type="EMBL" id="MDG0942388.1"/>
    </source>
</evidence>
<gene>
    <name evidence="4" type="ORF">BACERE00174_01759</name>
    <name evidence="2" type="ORF">FYW06_14275</name>
    <name evidence="3" type="ORF">P6U22_14395</name>
</gene>
<name>A0A5M9GU46_9BACI</name>
<reference evidence="3 7" key="3">
    <citation type="submission" date="2023-03" db="EMBL/GenBank/DDBJ databases">
        <title>Genetic diversity of Bacillus cereus sensu lato isolates from Slovenia.</title>
        <authorList>
            <person name="Abdelli M."/>
        </authorList>
    </citation>
    <scope>NUCLEOTIDE SEQUENCE [LARGE SCALE GENOMIC DNA]</scope>
    <source>
        <strain evidence="3 7">SIBC61B</strain>
    </source>
</reference>
<evidence type="ECO:0000313" key="6">
    <source>
        <dbReference type="Proteomes" id="UP000325411"/>
    </source>
</evidence>
<reference evidence="2 6" key="2">
    <citation type="submission" date="2019-09" db="EMBL/GenBank/DDBJ databases">
        <authorList>
            <person name="Geng P."/>
            <person name="Wan X."/>
            <person name="Zhou G."/>
            <person name="Yuan Z."/>
            <person name="Hu X."/>
        </authorList>
    </citation>
    <scope>NUCLEOTIDE SEQUENCE [LARGE SCALE GENOMIC DNA]</scope>
    <source>
        <strain evidence="2 6">EFR-4</strain>
    </source>
</reference>
<evidence type="ECO:0000313" key="4">
    <source>
        <dbReference type="EMBL" id="SMD84462.1"/>
    </source>
</evidence>
<reference evidence="4 5" key="1">
    <citation type="submission" date="2017-04" db="EMBL/GenBank/DDBJ databases">
        <authorList>
            <person name="Criscuolo A."/>
        </authorList>
    </citation>
    <scope>NUCLEOTIDE SEQUENCE [LARGE SCALE GENOMIC DNA]</scope>
    <source>
        <strain evidence="4">16-00174</strain>
    </source>
</reference>
<dbReference type="Gene3D" id="2.60.40.3350">
    <property type="match status" value="1"/>
</dbReference>
<protein>
    <submittedName>
        <fullName evidence="3">BppU family phage baseplate upper protein</fullName>
    </submittedName>
    <submittedName>
        <fullName evidence="2">DUF2479 domain-containing protein</fullName>
    </submittedName>
</protein>
<dbReference type="Proteomes" id="UP000325411">
    <property type="component" value="Unassembled WGS sequence"/>
</dbReference>
<dbReference type="Pfam" id="PF10651">
    <property type="entry name" value="BppU_N"/>
    <property type="match status" value="1"/>
</dbReference>
<evidence type="ECO:0000313" key="7">
    <source>
        <dbReference type="Proteomes" id="UP001221338"/>
    </source>
</evidence>